<protein>
    <submittedName>
        <fullName evidence="4">ABC1 family protein</fullName>
    </submittedName>
</protein>
<gene>
    <name evidence="4" type="ORF">EV192_102240</name>
</gene>
<evidence type="ECO:0000256" key="1">
    <source>
        <dbReference type="SAM" id="MobiDB-lite"/>
    </source>
</evidence>
<feature type="domain" description="ABC1 atypical kinase-like" evidence="3">
    <location>
        <begin position="115"/>
        <end position="350"/>
    </location>
</feature>
<reference evidence="4 5" key="1">
    <citation type="submission" date="2019-03" db="EMBL/GenBank/DDBJ databases">
        <title>Genomic Encyclopedia of Type Strains, Phase IV (KMG-IV): sequencing the most valuable type-strain genomes for metagenomic binning, comparative biology and taxonomic classification.</title>
        <authorList>
            <person name="Goeker M."/>
        </authorList>
    </citation>
    <scope>NUCLEOTIDE SEQUENCE [LARGE SCALE GENOMIC DNA]</scope>
    <source>
        <strain evidence="4 5">DSM 45934</strain>
    </source>
</reference>
<accession>A0A4R2JPL1</accession>
<dbReference type="SUPFAM" id="SSF56601">
    <property type="entry name" value="beta-lactamase/transpeptidase-like"/>
    <property type="match status" value="1"/>
</dbReference>
<dbReference type="InterPro" id="IPR004147">
    <property type="entry name" value="ABC1_dom"/>
</dbReference>
<dbReference type="AlphaFoldDB" id="A0A4R2JPL1"/>
<dbReference type="InterPro" id="IPR034646">
    <property type="entry name" value="ADCK3_dom"/>
</dbReference>
<name>A0A4R2JPL1_9PSEU</name>
<dbReference type="PANTHER" id="PTHR43319">
    <property type="entry name" value="BETA-LACTAMASE-RELATED"/>
    <property type="match status" value="1"/>
</dbReference>
<dbReference type="InterPro" id="IPR001466">
    <property type="entry name" value="Beta-lactam-related"/>
</dbReference>
<keyword evidence="5" id="KW-1185">Reference proteome</keyword>
<dbReference type="SUPFAM" id="SSF56112">
    <property type="entry name" value="Protein kinase-like (PK-like)"/>
    <property type="match status" value="1"/>
</dbReference>
<dbReference type="PANTHER" id="PTHR43319:SF3">
    <property type="entry name" value="BETA-LACTAMASE-RELATED DOMAIN-CONTAINING PROTEIN"/>
    <property type="match status" value="1"/>
</dbReference>
<feature type="region of interest" description="Disordered" evidence="1">
    <location>
        <begin position="464"/>
        <end position="492"/>
    </location>
</feature>
<comment type="caution">
    <text evidence="4">The sequence shown here is derived from an EMBL/GenBank/DDBJ whole genome shotgun (WGS) entry which is preliminary data.</text>
</comment>
<evidence type="ECO:0000313" key="5">
    <source>
        <dbReference type="Proteomes" id="UP000295680"/>
    </source>
</evidence>
<dbReference type="CDD" id="cd13970">
    <property type="entry name" value="ABC1_ADCK3"/>
    <property type="match status" value="1"/>
</dbReference>
<dbReference type="EMBL" id="SLWS01000002">
    <property type="protein sequence ID" value="TCO62103.1"/>
    <property type="molecule type" value="Genomic_DNA"/>
</dbReference>
<proteinExistence type="predicted"/>
<dbReference type="Gene3D" id="3.40.710.10">
    <property type="entry name" value="DD-peptidase/beta-lactamase superfamily"/>
    <property type="match status" value="1"/>
</dbReference>
<dbReference type="InterPro" id="IPR012338">
    <property type="entry name" value="Beta-lactam/transpept-like"/>
</dbReference>
<dbReference type="Pfam" id="PF00144">
    <property type="entry name" value="Beta-lactamase"/>
    <property type="match status" value="1"/>
</dbReference>
<dbReference type="Proteomes" id="UP000295680">
    <property type="component" value="Unassembled WGS sequence"/>
</dbReference>
<dbReference type="OrthoDB" id="3422781at2"/>
<feature type="compositionally biased region" description="Basic and acidic residues" evidence="1">
    <location>
        <begin position="471"/>
        <end position="480"/>
    </location>
</feature>
<sequence length="914" mass="99600">MNDPRRGQRWRALGRLQADILRAVFARRGGDANQRRSELVRMTYRAGRTLAGARLRGLFTTNANQAALRSAATEKAAADVARAMGDMKGLAMKFGQFASFAGGLDPGTEKHLTALQTHAEPMDYEVVLGILTDELGPRPLARFASFSPEPIAAASVGQVHRATLPDGRAVVVKVQYPGVETAIMTDFDAVADLSRAWALTGVGFDVEAILTDLGSMLRDEFDYEIEAASQTYFAELYRGHPYVKIPEVVPELSRRRVLTSEFVDGQGFHDILDRPQAQRDRYAETIYRFAYGSVAGGVFSCDPHPGNYLFLDDGRVCFLDFGLVERMTPDDHARAIAPVVAAVQDDWDALVAGLTGLGLLPDNGGNPAKLWAELGPLLAGPVDEDTETRLDPRHIGRLIAAAQKPTAEFYKSRKASYQPPWLSMLLRYTMGTMAVLGRLRGAANFHALGRELFLGGTPSTPIGEKWWSTMPDDRTTRTPAERTGGPSIRSRVTPSVLPTTKIDGFVAPGFEPVRAVFQENFDERTEVGAAFAVYLDGTPVVDLWGGIADAGSGAEWQRDTIATVDSSTKALTAICGLMLVDQGLLDLAAPVVEYWPEFAAEGKADIPVSLLFSHQAGLPAVDRWITLDDCEAWHPVVDALAAQRPLWTPGTAHGYHGLTIGWLIGELVRRLSGLTPGQYLARHVAPRLDLDMWIGLPAEHEARVAPVHRVDFDHPDALVADYGDEDYNRFLHELSELYLDPEFLAMYRDPGRRDPSFFRRDLTIGQRTMGPVEIGEDMDSPRYHAMEVPAANGIADARSVARLYAALIGEVDGHRILTPDTVARATRPHAVGPDQVVLGPTAWGLGFAVSGGIFFDAPTPTAFGHSGANGALAIADPAAGLSIGYIRNHMAHKIQDDRSRPLIDALYHCVHTVR</sequence>
<organism evidence="4 5">
    <name type="scientific">Actinocrispum wychmicini</name>
    <dbReference type="NCBI Taxonomy" id="1213861"/>
    <lineage>
        <taxon>Bacteria</taxon>
        <taxon>Bacillati</taxon>
        <taxon>Actinomycetota</taxon>
        <taxon>Actinomycetes</taxon>
        <taxon>Pseudonocardiales</taxon>
        <taxon>Pseudonocardiaceae</taxon>
        <taxon>Actinocrispum</taxon>
    </lineage>
</organism>
<dbReference type="Pfam" id="PF03109">
    <property type="entry name" value="ABC1"/>
    <property type="match status" value="1"/>
</dbReference>
<dbReference type="InterPro" id="IPR052907">
    <property type="entry name" value="Beta-lactamase/esterase"/>
</dbReference>
<dbReference type="InterPro" id="IPR011009">
    <property type="entry name" value="Kinase-like_dom_sf"/>
</dbReference>
<feature type="domain" description="Beta-lactamase-related" evidence="2">
    <location>
        <begin position="517"/>
        <end position="891"/>
    </location>
</feature>
<evidence type="ECO:0000259" key="3">
    <source>
        <dbReference type="Pfam" id="PF03109"/>
    </source>
</evidence>
<evidence type="ECO:0000313" key="4">
    <source>
        <dbReference type="EMBL" id="TCO62103.1"/>
    </source>
</evidence>
<dbReference type="RefSeq" id="WP_132113619.1">
    <property type="nucleotide sequence ID" value="NZ_SLWS01000002.1"/>
</dbReference>
<evidence type="ECO:0000259" key="2">
    <source>
        <dbReference type="Pfam" id="PF00144"/>
    </source>
</evidence>